<gene>
    <name evidence="2" type="ORF">SAMN05421773_10791</name>
</gene>
<protein>
    <submittedName>
        <fullName evidence="2">DNA-binding protein HU-beta</fullName>
    </submittedName>
</protein>
<evidence type="ECO:0000313" key="2">
    <source>
        <dbReference type="EMBL" id="SFC89422.1"/>
    </source>
</evidence>
<dbReference type="SUPFAM" id="SSF47729">
    <property type="entry name" value="IHF-like DNA-binding proteins"/>
    <property type="match status" value="1"/>
</dbReference>
<name>A0A1I1MWY4_9ACTN</name>
<dbReference type="STRING" id="910347.SAMN05421773_10791"/>
<feature type="region of interest" description="Disordered" evidence="1">
    <location>
        <begin position="1"/>
        <end position="27"/>
    </location>
</feature>
<keyword evidence="3" id="KW-1185">Reference proteome</keyword>
<dbReference type="AlphaFoldDB" id="A0A1I1MWY4"/>
<evidence type="ECO:0000256" key="1">
    <source>
        <dbReference type="SAM" id="MobiDB-lite"/>
    </source>
</evidence>
<keyword evidence="2" id="KW-0238">DNA-binding</keyword>
<evidence type="ECO:0000313" key="3">
    <source>
        <dbReference type="Proteomes" id="UP000199207"/>
    </source>
</evidence>
<dbReference type="Gene3D" id="4.10.520.10">
    <property type="entry name" value="IHF-like DNA-binding proteins"/>
    <property type="match status" value="1"/>
</dbReference>
<organism evidence="2 3">
    <name type="scientific">Streptomyces aidingensis</name>
    <dbReference type="NCBI Taxonomy" id="910347"/>
    <lineage>
        <taxon>Bacteria</taxon>
        <taxon>Bacillati</taxon>
        <taxon>Actinomycetota</taxon>
        <taxon>Actinomycetes</taxon>
        <taxon>Kitasatosporales</taxon>
        <taxon>Streptomycetaceae</taxon>
        <taxon>Streptomyces</taxon>
    </lineage>
</organism>
<reference evidence="2 3" key="1">
    <citation type="submission" date="2016-10" db="EMBL/GenBank/DDBJ databases">
        <authorList>
            <person name="de Groot N.N."/>
        </authorList>
    </citation>
    <scope>NUCLEOTIDE SEQUENCE [LARGE SCALE GENOMIC DNA]</scope>
    <source>
        <strain evidence="2 3">CGMCC 4.5739</strain>
    </source>
</reference>
<dbReference type="Proteomes" id="UP000199207">
    <property type="component" value="Unassembled WGS sequence"/>
</dbReference>
<dbReference type="EMBL" id="FOLM01000007">
    <property type="protein sequence ID" value="SFC89422.1"/>
    <property type="molecule type" value="Genomic_DNA"/>
</dbReference>
<proteinExistence type="predicted"/>
<accession>A0A1I1MWY4</accession>
<dbReference type="InterPro" id="IPR010992">
    <property type="entry name" value="IHF-like_DNA-bd_dom_sf"/>
</dbReference>
<sequence length="92" mass="9982">MRRMDKTGLIEETVRRAGDGGSGPSAEETERVLDALFGTLEHAGVIAEALRRGEPVTVLGFGTFHAEDSRAVLQPGRALNEYITHDLPPDRP</sequence>
<feature type="compositionally biased region" description="Basic and acidic residues" evidence="1">
    <location>
        <begin position="1"/>
        <end position="18"/>
    </location>
</feature>
<dbReference type="GO" id="GO:0003677">
    <property type="term" value="F:DNA binding"/>
    <property type="evidence" value="ECO:0007669"/>
    <property type="project" value="UniProtKB-KW"/>
</dbReference>